<evidence type="ECO:0000259" key="2">
    <source>
        <dbReference type="Pfam" id="PF01757"/>
    </source>
</evidence>
<dbReference type="Pfam" id="PF01757">
    <property type="entry name" value="Acyl_transf_3"/>
    <property type="match status" value="1"/>
</dbReference>
<evidence type="ECO:0000256" key="1">
    <source>
        <dbReference type="SAM" id="Phobius"/>
    </source>
</evidence>
<name>W0FR04_9BACT</name>
<feature type="transmembrane region" description="Helical" evidence="1">
    <location>
        <begin position="247"/>
        <end position="265"/>
    </location>
</feature>
<feature type="transmembrane region" description="Helical" evidence="1">
    <location>
        <begin position="175"/>
        <end position="192"/>
    </location>
</feature>
<reference evidence="3" key="1">
    <citation type="journal article" date="2013" name="PLoS ONE">
        <title>Metagenomic insights into the carbohydrate-active enzymes carried by the microorganisms adhering to solid digesta in the rumen of cows.</title>
        <authorList>
            <person name="Wang L."/>
            <person name="Hatem A."/>
            <person name="Catalyurek U.V."/>
            <person name="Morrison M."/>
            <person name="Yu Z."/>
        </authorList>
    </citation>
    <scope>NUCLEOTIDE SEQUENCE</scope>
</reference>
<keyword evidence="3" id="KW-0012">Acyltransferase</keyword>
<organism evidence="3">
    <name type="scientific">uncultured bacterium Contig1757</name>
    <dbReference type="NCBI Taxonomy" id="1393500"/>
    <lineage>
        <taxon>Bacteria</taxon>
        <taxon>environmental samples</taxon>
    </lineage>
</organism>
<feature type="transmembrane region" description="Helical" evidence="1">
    <location>
        <begin position="310"/>
        <end position="329"/>
    </location>
</feature>
<dbReference type="InterPro" id="IPR002656">
    <property type="entry name" value="Acyl_transf_3_dom"/>
</dbReference>
<proteinExistence type="predicted"/>
<feature type="transmembrane region" description="Helical" evidence="1">
    <location>
        <begin position="212"/>
        <end position="235"/>
    </location>
</feature>
<dbReference type="GO" id="GO:0016747">
    <property type="term" value="F:acyltransferase activity, transferring groups other than amino-acyl groups"/>
    <property type="evidence" value="ECO:0007669"/>
    <property type="project" value="InterPro"/>
</dbReference>
<feature type="transmembrane region" description="Helical" evidence="1">
    <location>
        <begin position="341"/>
        <end position="361"/>
    </location>
</feature>
<feature type="transmembrane region" description="Helical" evidence="1">
    <location>
        <begin position="90"/>
        <end position="112"/>
    </location>
</feature>
<feature type="transmembrane region" description="Helical" evidence="1">
    <location>
        <begin position="147"/>
        <end position="168"/>
    </location>
</feature>
<accession>W0FR04</accession>
<feature type="transmembrane region" description="Helical" evidence="1">
    <location>
        <begin position="277"/>
        <end position="298"/>
    </location>
</feature>
<dbReference type="EMBL" id="KC246828">
    <property type="protein sequence ID" value="AHF25287.1"/>
    <property type="molecule type" value="Genomic_DNA"/>
</dbReference>
<keyword evidence="3" id="KW-0808">Transferase</keyword>
<keyword evidence="1" id="KW-0472">Membrane</keyword>
<protein>
    <submittedName>
        <fullName evidence="3">Putative acyltransferase</fullName>
    </submittedName>
</protein>
<feature type="transmembrane region" description="Helical" evidence="1">
    <location>
        <begin position="21"/>
        <end position="38"/>
    </location>
</feature>
<feature type="domain" description="Acyltransferase 3" evidence="2">
    <location>
        <begin position="13"/>
        <end position="360"/>
    </location>
</feature>
<keyword evidence="1" id="KW-0812">Transmembrane</keyword>
<keyword evidence="1" id="KW-1133">Transmembrane helix</keyword>
<sequence>MTDRNMTLLKNKNYSIEFLRFLFCLVIIHYHLFSHHLWFTDFPNIFARGYMGDEFFFMISGFFMAKAALKSEKNPFDFSVEQLLRRIKKIAIPYYVTWILCFIGQHITMYVMGTGDYDILSNLGNSIYELLFLEMFGFKKGFYSNDVGWFFSALLIVTFLLSPLAVRFKEGFTRYFAPLIALFSYGLLSLHFDYLFDPYKLISGSFLMKGTIRALAAVSLGAFLHAVVTSEGFTSFFGRISQSTRRIVLLIDLLLWGLVFAYVILPQSFGTGELTVQLDYIITFVMAAALIPVLGNVFSAQKESAGKWALSLGQFAFFAYFGQAVFYSVDKIVYDQPFPVWLMALILDTSVFAVTMLLWFISSKAKHARKCTSR</sequence>
<evidence type="ECO:0000313" key="3">
    <source>
        <dbReference type="EMBL" id="AHF25287.1"/>
    </source>
</evidence>
<feature type="transmembrane region" description="Helical" evidence="1">
    <location>
        <begin position="50"/>
        <end position="69"/>
    </location>
</feature>
<dbReference type="AlphaFoldDB" id="W0FR04"/>